<sequence>MNALNNLYKDLFQLSPQSMWIYDTDTLYFIDVNDAAILQYGYSREEFLKMTIQEIIPDKDKINQSPRHVKKSGEIIDVELKTNLFDLNNKTARLVIITDITEQLRSAHTAKKLKEELLLSETRFKALVQGGSDLISIIDIEGKYQFISESWDQILTIKPESLLHKSAFEFIHPEDRERVKEKVSRLRKVKRITIEPFRFLNGKNEWTWLATTATNLTDDPAICGIVTNSKIITDVITKTEELRQSNERYKLVLKASDEAICDWDIENGIVDWGIGFQEIFGYELNVSDNTIWSDNIHPDDKQRVLKEIDEAIENPATEILYSEYRFLKANREITHIQYRGIFLRNSEGRATRIVGSFRDITTHKNSLYQFKKQNERLQEIAWMQSHKIRDSLARIIGLVDLFKDEDFINDSQKQLLDYLSISATELDAGIREIVKKAQLYKADQNVTF</sequence>
<feature type="domain" description="PAS" evidence="6">
    <location>
        <begin position="245"/>
        <end position="315"/>
    </location>
</feature>
<evidence type="ECO:0000313" key="8">
    <source>
        <dbReference type="EMBL" id="MBB6498673.1"/>
    </source>
</evidence>
<dbReference type="InterPro" id="IPR035965">
    <property type="entry name" value="PAS-like_dom_sf"/>
</dbReference>
<dbReference type="SUPFAM" id="SSF55785">
    <property type="entry name" value="PYP-like sensor domain (PAS domain)"/>
    <property type="match status" value="3"/>
</dbReference>
<feature type="domain" description="PAC" evidence="7">
    <location>
        <begin position="320"/>
        <end position="372"/>
    </location>
</feature>
<dbReference type="RefSeq" id="WP_184623010.1">
    <property type="nucleotide sequence ID" value="NZ_JACHCC010000002.1"/>
</dbReference>
<accession>A0A7X0J0A5</accession>
<dbReference type="Pfam" id="PF13426">
    <property type="entry name" value="PAS_9"/>
    <property type="match status" value="1"/>
</dbReference>
<dbReference type="SUPFAM" id="SSF47384">
    <property type="entry name" value="Homodimeric domain of signal transducing histidine kinase"/>
    <property type="match status" value="1"/>
</dbReference>
<dbReference type="AlphaFoldDB" id="A0A7X0J0A5"/>
<dbReference type="SMART" id="SM00091">
    <property type="entry name" value="PAS"/>
    <property type="match status" value="3"/>
</dbReference>
<dbReference type="Proteomes" id="UP000521017">
    <property type="component" value="Unassembled WGS sequence"/>
</dbReference>
<gene>
    <name evidence="8" type="ORF">HDF25_000810</name>
</gene>
<dbReference type="EC" id="2.7.13.3" evidence="2"/>
<dbReference type="PANTHER" id="PTHR43304:SF1">
    <property type="entry name" value="PAC DOMAIN-CONTAINING PROTEIN"/>
    <property type="match status" value="1"/>
</dbReference>
<evidence type="ECO:0000259" key="7">
    <source>
        <dbReference type="PROSITE" id="PS50113"/>
    </source>
</evidence>
<evidence type="ECO:0000256" key="1">
    <source>
        <dbReference type="ARBA" id="ARBA00000085"/>
    </source>
</evidence>
<dbReference type="CDD" id="cd00130">
    <property type="entry name" value="PAS"/>
    <property type="match status" value="3"/>
</dbReference>
<protein>
    <recommendedName>
        <fullName evidence="2">histidine kinase</fullName>
        <ecNumber evidence="2">2.7.13.3</ecNumber>
    </recommendedName>
</protein>
<dbReference type="InterPro" id="IPR036097">
    <property type="entry name" value="HisK_dim/P_sf"/>
</dbReference>
<evidence type="ECO:0000256" key="2">
    <source>
        <dbReference type="ARBA" id="ARBA00012438"/>
    </source>
</evidence>
<dbReference type="Gene3D" id="3.30.450.20">
    <property type="entry name" value="PAS domain"/>
    <property type="match status" value="3"/>
</dbReference>
<dbReference type="InterPro" id="IPR013655">
    <property type="entry name" value="PAS_fold_3"/>
</dbReference>
<dbReference type="InterPro" id="IPR000700">
    <property type="entry name" value="PAS-assoc_C"/>
</dbReference>
<dbReference type="Pfam" id="PF08447">
    <property type="entry name" value="PAS_3"/>
    <property type="match status" value="2"/>
</dbReference>
<keyword evidence="5" id="KW-0418">Kinase</keyword>
<dbReference type="InterPro" id="IPR000014">
    <property type="entry name" value="PAS"/>
</dbReference>
<reference evidence="8 9" key="1">
    <citation type="submission" date="2020-08" db="EMBL/GenBank/DDBJ databases">
        <title>Genomic Encyclopedia of Type Strains, Phase IV (KMG-V): Genome sequencing to study the core and pangenomes of soil and plant-associated prokaryotes.</title>
        <authorList>
            <person name="Whitman W."/>
        </authorList>
    </citation>
    <scope>NUCLEOTIDE SEQUENCE [LARGE SCALE GENOMIC DNA]</scope>
    <source>
        <strain evidence="8 9">M2T3</strain>
    </source>
</reference>
<keyword evidence="3" id="KW-0597">Phosphoprotein</keyword>
<comment type="caution">
    <text evidence="8">The sequence shown here is derived from an EMBL/GenBank/DDBJ whole genome shotgun (WGS) entry which is preliminary data.</text>
</comment>
<evidence type="ECO:0000256" key="4">
    <source>
        <dbReference type="ARBA" id="ARBA00022679"/>
    </source>
</evidence>
<proteinExistence type="predicted"/>
<dbReference type="NCBIfam" id="TIGR00229">
    <property type="entry name" value="sensory_box"/>
    <property type="match status" value="3"/>
</dbReference>
<keyword evidence="4" id="KW-0808">Transferase</keyword>
<evidence type="ECO:0000256" key="3">
    <source>
        <dbReference type="ARBA" id="ARBA00022553"/>
    </source>
</evidence>
<dbReference type="SMART" id="SM00086">
    <property type="entry name" value="PAC"/>
    <property type="match status" value="2"/>
</dbReference>
<organism evidence="8 9">
    <name type="scientific">Pedobacter cryoconitis</name>
    <dbReference type="NCBI Taxonomy" id="188932"/>
    <lineage>
        <taxon>Bacteria</taxon>
        <taxon>Pseudomonadati</taxon>
        <taxon>Bacteroidota</taxon>
        <taxon>Sphingobacteriia</taxon>
        <taxon>Sphingobacteriales</taxon>
        <taxon>Sphingobacteriaceae</taxon>
        <taxon>Pedobacter</taxon>
    </lineage>
</organism>
<comment type="catalytic activity">
    <reaction evidence="1">
        <text>ATP + protein L-histidine = ADP + protein N-phospho-L-histidine.</text>
        <dbReference type="EC" id="2.7.13.3"/>
    </reaction>
</comment>
<name>A0A7X0J0A5_9SPHI</name>
<dbReference type="InterPro" id="IPR052162">
    <property type="entry name" value="Sensor_kinase/Photoreceptor"/>
</dbReference>
<dbReference type="PANTHER" id="PTHR43304">
    <property type="entry name" value="PHYTOCHROME-LIKE PROTEIN CPH1"/>
    <property type="match status" value="1"/>
</dbReference>
<dbReference type="GO" id="GO:0000155">
    <property type="term" value="F:phosphorelay sensor kinase activity"/>
    <property type="evidence" value="ECO:0007669"/>
    <property type="project" value="InterPro"/>
</dbReference>
<dbReference type="InterPro" id="IPR001610">
    <property type="entry name" value="PAC"/>
</dbReference>
<evidence type="ECO:0000313" key="9">
    <source>
        <dbReference type="Proteomes" id="UP000521017"/>
    </source>
</evidence>
<feature type="domain" description="PAS" evidence="6">
    <location>
        <begin position="120"/>
        <end position="190"/>
    </location>
</feature>
<evidence type="ECO:0000256" key="5">
    <source>
        <dbReference type="ARBA" id="ARBA00022777"/>
    </source>
</evidence>
<dbReference type="PROSITE" id="PS50113">
    <property type="entry name" value="PAC"/>
    <property type="match status" value="1"/>
</dbReference>
<dbReference type="PROSITE" id="PS50112">
    <property type="entry name" value="PAS"/>
    <property type="match status" value="2"/>
</dbReference>
<evidence type="ECO:0000259" key="6">
    <source>
        <dbReference type="PROSITE" id="PS50112"/>
    </source>
</evidence>
<dbReference type="EMBL" id="JACHCC010000002">
    <property type="protein sequence ID" value="MBB6498673.1"/>
    <property type="molecule type" value="Genomic_DNA"/>
</dbReference>